<dbReference type="PROSITE" id="PS00764">
    <property type="entry name" value="ENDONUCLEASE_III_1"/>
    <property type="match status" value="1"/>
</dbReference>
<dbReference type="PANTHER" id="PTHR10359:SF19">
    <property type="entry name" value="DNA REPAIR GLYCOSYLASE MJ1434-RELATED"/>
    <property type="match status" value="1"/>
</dbReference>
<accession>A0A7C0XA02</accession>
<keyword evidence="7" id="KW-0408">Iron</keyword>
<evidence type="ECO:0000259" key="11">
    <source>
        <dbReference type="SMART" id="SM00478"/>
    </source>
</evidence>
<dbReference type="InterPro" id="IPR004035">
    <property type="entry name" value="Endouclease-III_FeS-bd_BS"/>
</dbReference>
<evidence type="ECO:0000256" key="10">
    <source>
        <dbReference type="ARBA" id="ARBA00023295"/>
    </source>
</evidence>
<dbReference type="AlphaFoldDB" id="A0A7C0XA02"/>
<dbReference type="GO" id="GO:0140097">
    <property type="term" value="F:catalytic activity, acting on DNA"/>
    <property type="evidence" value="ECO:0007669"/>
    <property type="project" value="UniProtKB-ARBA"/>
</dbReference>
<dbReference type="Gene3D" id="1.10.1670.10">
    <property type="entry name" value="Helix-hairpin-Helix base-excision DNA repair enzymes (C-terminal)"/>
    <property type="match status" value="1"/>
</dbReference>
<dbReference type="InterPro" id="IPR003265">
    <property type="entry name" value="HhH-GPD_domain"/>
</dbReference>
<dbReference type="GO" id="GO:0016798">
    <property type="term" value="F:hydrolase activity, acting on glycosyl bonds"/>
    <property type="evidence" value="ECO:0007669"/>
    <property type="project" value="UniProtKB-KW"/>
</dbReference>
<dbReference type="CDD" id="cd00056">
    <property type="entry name" value="ENDO3c"/>
    <property type="match status" value="1"/>
</dbReference>
<dbReference type="Pfam" id="PF00730">
    <property type="entry name" value="HhH-GPD"/>
    <property type="match status" value="1"/>
</dbReference>
<evidence type="ECO:0000256" key="8">
    <source>
        <dbReference type="ARBA" id="ARBA00023014"/>
    </source>
</evidence>
<keyword evidence="5" id="KW-0227">DNA damage</keyword>
<dbReference type="PIRSF" id="PIRSF001435">
    <property type="entry name" value="Nth"/>
    <property type="match status" value="1"/>
</dbReference>
<sequence length="243" mass="27180">MDGIGLKDEAGPAATQEKAQVADLIREIGRRLEEVYGRPDIPQGNPLSILIRTILSQNTSDVNRDRAYTELWNAFRSYDEILESPITSLEAAIRSGGLARQKAIAIKNALLWVKERYGNYDLSPICEETPERAEKLLTSIKGVGIKTARVTLLFGCGMALFPVDTHIARVLRRLGVVPASWSREKIHRFLDGKVEPGVEAPLHLNIIRLGRNVCLARKPRCEECPLHDICEFARRKTKGENSE</sequence>
<reference evidence="12" key="1">
    <citation type="journal article" date="2020" name="mSystems">
        <title>Genome- and Community-Level Interaction Insights into Carbon Utilization and Element Cycling Functions of Hydrothermarchaeota in Hydrothermal Sediment.</title>
        <authorList>
            <person name="Zhou Z."/>
            <person name="Liu Y."/>
            <person name="Xu W."/>
            <person name="Pan J."/>
            <person name="Luo Z.H."/>
            <person name="Li M."/>
        </authorList>
    </citation>
    <scope>NUCLEOTIDE SEQUENCE [LARGE SCALE GENOMIC DNA]</scope>
    <source>
        <strain evidence="12">HyVt-237</strain>
    </source>
</reference>
<keyword evidence="10" id="KW-0326">Glycosidase</keyword>
<evidence type="ECO:0000256" key="3">
    <source>
        <dbReference type="ARBA" id="ARBA00022485"/>
    </source>
</evidence>
<keyword evidence="8" id="KW-0411">Iron-sulfur</keyword>
<comment type="caution">
    <text evidence="12">The sequence shown here is derived from an EMBL/GenBank/DDBJ whole genome shotgun (WGS) entry which is preliminary data.</text>
</comment>
<dbReference type="SUPFAM" id="SSF48150">
    <property type="entry name" value="DNA-glycosylase"/>
    <property type="match status" value="1"/>
</dbReference>
<dbReference type="Proteomes" id="UP000885931">
    <property type="component" value="Unassembled WGS sequence"/>
</dbReference>
<keyword evidence="9" id="KW-0234">DNA repair</keyword>
<evidence type="ECO:0000256" key="5">
    <source>
        <dbReference type="ARBA" id="ARBA00022763"/>
    </source>
</evidence>
<organism evidence="12">
    <name type="scientific">candidate division WOR-3 bacterium</name>
    <dbReference type="NCBI Taxonomy" id="2052148"/>
    <lineage>
        <taxon>Bacteria</taxon>
        <taxon>Bacteria division WOR-3</taxon>
    </lineage>
</organism>
<keyword evidence="12" id="KW-0255">Endonuclease</keyword>
<gene>
    <name evidence="12" type="ORF">ENG67_06020</name>
</gene>
<dbReference type="GO" id="GO:0006284">
    <property type="term" value="P:base-excision repair"/>
    <property type="evidence" value="ECO:0007669"/>
    <property type="project" value="InterPro"/>
</dbReference>
<dbReference type="InterPro" id="IPR003651">
    <property type="entry name" value="Endonuclease3_FeS-loop_motif"/>
</dbReference>
<evidence type="ECO:0000313" key="12">
    <source>
        <dbReference type="EMBL" id="HDM90741.1"/>
    </source>
</evidence>
<dbReference type="InterPro" id="IPR023170">
    <property type="entry name" value="HhH_base_excis_C"/>
</dbReference>
<evidence type="ECO:0000256" key="4">
    <source>
        <dbReference type="ARBA" id="ARBA00022723"/>
    </source>
</evidence>
<comment type="similarity">
    <text evidence="2">Belongs to the Nth/MutY family.</text>
</comment>
<protein>
    <submittedName>
        <fullName evidence="12">Endonuclease III</fullName>
    </submittedName>
</protein>
<dbReference type="GO" id="GO:0046872">
    <property type="term" value="F:metal ion binding"/>
    <property type="evidence" value="ECO:0007669"/>
    <property type="project" value="UniProtKB-KW"/>
</dbReference>
<dbReference type="GO" id="GO:0004519">
    <property type="term" value="F:endonuclease activity"/>
    <property type="evidence" value="ECO:0007669"/>
    <property type="project" value="UniProtKB-KW"/>
</dbReference>
<evidence type="ECO:0000256" key="6">
    <source>
        <dbReference type="ARBA" id="ARBA00022801"/>
    </source>
</evidence>
<dbReference type="InterPro" id="IPR011257">
    <property type="entry name" value="DNA_glycosylase"/>
</dbReference>
<dbReference type="Pfam" id="PF10576">
    <property type="entry name" value="EndIII_4Fe-2S"/>
    <property type="match status" value="1"/>
</dbReference>
<keyword evidence="3" id="KW-0004">4Fe-4S</keyword>
<name>A0A7C0XA02_UNCW3</name>
<dbReference type="PANTHER" id="PTHR10359">
    <property type="entry name" value="A/G-SPECIFIC ADENINE GLYCOSYLASE/ENDONUCLEASE III"/>
    <property type="match status" value="1"/>
</dbReference>
<evidence type="ECO:0000256" key="2">
    <source>
        <dbReference type="ARBA" id="ARBA00008343"/>
    </source>
</evidence>
<dbReference type="GO" id="GO:0051539">
    <property type="term" value="F:4 iron, 4 sulfur cluster binding"/>
    <property type="evidence" value="ECO:0007669"/>
    <property type="project" value="UniProtKB-KW"/>
</dbReference>
<dbReference type="EMBL" id="DRBW01000221">
    <property type="protein sequence ID" value="HDM90741.1"/>
    <property type="molecule type" value="Genomic_DNA"/>
</dbReference>
<comment type="cofactor">
    <cofactor evidence="1">
        <name>[4Fe-4S] cluster</name>
        <dbReference type="ChEBI" id="CHEBI:49883"/>
    </cofactor>
</comment>
<keyword evidence="6" id="KW-0378">Hydrolase</keyword>
<dbReference type="Gene3D" id="1.10.340.30">
    <property type="entry name" value="Hypothetical protein, domain 2"/>
    <property type="match status" value="1"/>
</dbReference>
<keyword evidence="12" id="KW-0540">Nuclease</keyword>
<feature type="domain" description="HhH-GPD" evidence="11">
    <location>
        <begin position="55"/>
        <end position="212"/>
    </location>
</feature>
<evidence type="ECO:0000256" key="1">
    <source>
        <dbReference type="ARBA" id="ARBA00001966"/>
    </source>
</evidence>
<dbReference type="SMART" id="SM00525">
    <property type="entry name" value="FES"/>
    <property type="match status" value="1"/>
</dbReference>
<evidence type="ECO:0000256" key="7">
    <source>
        <dbReference type="ARBA" id="ARBA00023004"/>
    </source>
</evidence>
<keyword evidence="4" id="KW-0479">Metal-binding</keyword>
<dbReference type="SMART" id="SM00478">
    <property type="entry name" value="ENDO3c"/>
    <property type="match status" value="1"/>
</dbReference>
<evidence type="ECO:0000256" key="9">
    <source>
        <dbReference type="ARBA" id="ARBA00023204"/>
    </source>
</evidence>
<proteinExistence type="inferred from homology"/>